<feature type="domain" description="CCT" evidence="10">
    <location>
        <begin position="276"/>
        <end position="318"/>
    </location>
</feature>
<keyword evidence="5" id="KW-0862">Zinc</keyword>
<accession>A0A2U1LWZ6</accession>
<evidence type="ECO:0000256" key="8">
    <source>
        <dbReference type="PROSITE-ProRule" id="PRU00357"/>
    </source>
</evidence>
<organism evidence="11 12">
    <name type="scientific">Artemisia annua</name>
    <name type="common">Sweet wormwood</name>
    <dbReference type="NCBI Taxonomy" id="35608"/>
    <lineage>
        <taxon>Eukaryota</taxon>
        <taxon>Viridiplantae</taxon>
        <taxon>Streptophyta</taxon>
        <taxon>Embryophyta</taxon>
        <taxon>Tracheophyta</taxon>
        <taxon>Spermatophyta</taxon>
        <taxon>Magnoliopsida</taxon>
        <taxon>eudicotyledons</taxon>
        <taxon>Gunneridae</taxon>
        <taxon>Pentapetalae</taxon>
        <taxon>asterids</taxon>
        <taxon>campanulids</taxon>
        <taxon>Asterales</taxon>
        <taxon>Asteraceae</taxon>
        <taxon>Asteroideae</taxon>
        <taxon>Anthemideae</taxon>
        <taxon>Artemisiinae</taxon>
        <taxon>Artemisia</taxon>
    </lineage>
</organism>
<dbReference type="Proteomes" id="UP000245207">
    <property type="component" value="Unassembled WGS sequence"/>
</dbReference>
<feature type="domain" description="B box-type" evidence="9">
    <location>
        <begin position="58"/>
        <end position="105"/>
    </location>
</feature>
<dbReference type="PANTHER" id="PTHR31319:SF53">
    <property type="entry name" value="ZINC FINGER PROTEIN CONSTANS-LIKE 5"/>
    <property type="match status" value="1"/>
</dbReference>
<evidence type="ECO:0000256" key="3">
    <source>
        <dbReference type="ARBA" id="ARBA00022723"/>
    </source>
</evidence>
<protein>
    <submittedName>
        <fullName evidence="11">Zinc finger protein CONSTANS-like 5</fullName>
    </submittedName>
</protein>
<comment type="similarity">
    <text evidence="2">Belongs to the CONSTANS family.</text>
</comment>
<keyword evidence="6 8" id="KW-0539">Nucleus</keyword>
<keyword evidence="4 7" id="KW-0863">Zinc-finger</keyword>
<evidence type="ECO:0000313" key="12">
    <source>
        <dbReference type="Proteomes" id="UP000245207"/>
    </source>
</evidence>
<dbReference type="CDD" id="cd19821">
    <property type="entry name" value="Bbox1_BBX-like"/>
    <property type="match status" value="2"/>
</dbReference>
<evidence type="ECO:0000259" key="10">
    <source>
        <dbReference type="PROSITE" id="PS51017"/>
    </source>
</evidence>
<dbReference type="InterPro" id="IPR049808">
    <property type="entry name" value="CONSTANS-like_Bbox1"/>
</dbReference>
<evidence type="ECO:0000256" key="6">
    <source>
        <dbReference type="ARBA" id="ARBA00023242"/>
    </source>
</evidence>
<dbReference type="EMBL" id="PKPP01007402">
    <property type="protein sequence ID" value="PWA53490.1"/>
    <property type="molecule type" value="Genomic_DNA"/>
</dbReference>
<comment type="subcellular location">
    <subcellularLocation>
        <location evidence="1 8">Nucleus</location>
    </subcellularLocation>
</comment>
<feature type="domain" description="B box-type" evidence="9">
    <location>
        <begin position="24"/>
        <end position="62"/>
    </location>
</feature>
<dbReference type="GO" id="GO:0009909">
    <property type="term" value="P:regulation of flower development"/>
    <property type="evidence" value="ECO:0007669"/>
    <property type="project" value="InterPro"/>
</dbReference>
<sequence length="348" mass="38604">MVENTDGGGTKSFPSRWTAVAKPCDSCKSTSAILFCRTDKLHLCIACDVKIHGHTKHERVWMCEVCEQAAASVTCKADVAALCVTCDRDIHSVNPLARRHERVPVVPFYDSAEDVVRLANLTAEILTQPIVSDVTCDVTTSMHVQYPLDIPQVMVKSADLFSDRLFDFGFAIPSHVLLEPEYRDRVVSIQTTTGPVMTIPPLGPPIQTVDHKPVATGTPYMMDYTSSTTNQSHSLSVSSTSIDEGTASEQSSIVDVSYPLVLPAINDEKKFSAADREARVLRYREKRKNRKYDKKIRYASRKAYAETRPRIRGRFVKQTESAEECDVDPCLFTAVCGGEVEYGVVPSF</sequence>
<dbReference type="GO" id="GO:0008270">
    <property type="term" value="F:zinc ion binding"/>
    <property type="evidence" value="ECO:0007669"/>
    <property type="project" value="UniProtKB-KW"/>
</dbReference>
<dbReference type="PROSITE" id="PS50119">
    <property type="entry name" value="ZF_BBOX"/>
    <property type="match status" value="2"/>
</dbReference>
<dbReference type="AlphaFoldDB" id="A0A2U1LWZ6"/>
<dbReference type="PROSITE" id="PS51017">
    <property type="entry name" value="CCT"/>
    <property type="match status" value="1"/>
</dbReference>
<dbReference type="InterPro" id="IPR045281">
    <property type="entry name" value="CONSTANS-like"/>
</dbReference>
<dbReference type="InterPro" id="IPR000315">
    <property type="entry name" value="Znf_B-box"/>
</dbReference>
<dbReference type="Pfam" id="PF06203">
    <property type="entry name" value="CCT"/>
    <property type="match status" value="1"/>
</dbReference>
<proteinExistence type="inferred from homology"/>
<dbReference type="OrthoDB" id="153872at2759"/>
<reference evidence="11 12" key="1">
    <citation type="journal article" date="2018" name="Mol. Plant">
        <title>The genome of Artemisia annua provides insight into the evolution of Asteraceae family and artemisinin biosynthesis.</title>
        <authorList>
            <person name="Shen Q."/>
            <person name="Zhang L."/>
            <person name="Liao Z."/>
            <person name="Wang S."/>
            <person name="Yan T."/>
            <person name="Shi P."/>
            <person name="Liu M."/>
            <person name="Fu X."/>
            <person name="Pan Q."/>
            <person name="Wang Y."/>
            <person name="Lv Z."/>
            <person name="Lu X."/>
            <person name="Zhang F."/>
            <person name="Jiang W."/>
            <person name="Ma Y."/>
            <person name="Chen M."/>
            <person name="Hao X."/>
            <person name="Li L."/>
            <person name="Tang Y."/>
            <person name="Lv G."/>
            <person name="Zhou Y."/>
            <person name="Sun X."/>
            <person name="Brodelius P.E."/>
            <person name="Rose J.K.C."/>
            <person name="Tang K."/>
        </authorList>
    </citation>
    <scope>NUCLEOTIDE SEQUENCE [LARGE SCALE GENOMIC DNA]</scope>
    <source>
        <strain evidence="12">cv. Huhao1</strain>
        <tissue evidence="11">Leaf</tissue>
    </source>
</reference>
<gene>
    <name evidence="11" type="ORF">CTI12_AA444570</name>
</gene>
<dbReference type="PANTHER" id="PTHR31319">
    <property type="entry name" value="ZINC FINGER PROTEIN CONSTANS-LIKE 4"/>
    <property type="match status" value="1"/>
</dbReference>
<evidence type="ECO:0000256" key="1">
    <source>
        <dbReference type="ARBA" id="ARBA00004123"/>
    </source>
</evidence>
<keyword evidence="3" id="KW-0479">Metal-binding</keyword>
<keyword evidence="12" id="KW-1185">Reference proteome</keyword>
<evidence type="ECO:0000259" key="9">
    <source>
        <dbReference type="PROSITE" id="PS50119"/>
    </source>
</evidence>
<evidence type="ECO:0000256" key="5">
    <source>
        <dbReference type="ARBA" id="ARBA00022833"/>
    </source>
</evidence>
<dbReference type="SMART" id="SM00336">
    <property type="entry name" value="BBOX"/>
    <property type="match status" value="2"/>
</dbReference>
<dbReference type="GO" id="GO:0005634">
    <property type="term" value="C:nucleus"/>
    <property type="evidence" value="ECO:0007669"/>
    <property type="project" value="UniProtKB-SubCell"/>
</dbReference>
<dbReference type="GO" id="GO:0003700">
    <property type="term" value="F:DNA-binding transcription factor activity"/>
    <property type="evidence" value="ECO:0007669"/>
    <property type="project" value="TreeGrafter"/>
</dbReference>
<evidence type="ECO:0000256" key="2">
    <source>
        <dbReference type="ARBA" id="ARBA00010024"/>
    </source>
</evidence>
<evidence type="ECO:0000313" key="11">
    <source>
        <dbReference type="EMBL" id="PWA53490.1"/>
    </source>
</evidence>
<dbReference type="STRING" id="35608.A0A2U1LWZ6"/>
<dbReference type="InterPro" id="IPR010402">
    <property type="entry name" value="CCT_domain"/>
</dbReference>
<dbReference type="Pfam" id="PF00643">
    <property type="entry name" value="zf-B_box"/>
    <property type="match status" value="1"/>
</dbReference>
<name>A0A2U1LWZ6_ARTAN</name>
<evidence type="ECO:0000256" key="7">
    <source>
        <dbReference type="PROSITE-ProRule" id="PRU00024"/>
    </source>
</evidence>
<comment type="caution">
    <text evidence="11">The sequence shown here is derived from an EMBL/GenBank/DDBJ whole genome shotgun (WGS) entry which is preliminary data.</text>
</comment>
<evidence type="ECO:0000256" key="4">
    <source>
        <dbReference type="ARBA" id="ARBA00022771"/>
    </source>
</evidence>